<dbReference type="SUPFAM" id="SSF54637">
    <property type="entry name" value="Thioesterase/thiol ester dehydrase-isomerase"/>
    <property type="match status" value="1"/>
</dbReference>
<comment type="caution">
    <text evidence="3">The sequence shown here is derived from an EMBL/GenBank/DDBJ whole genome shotgun (WGS) entry which is preliminary data.</text>
</comment>
<organism evidence="3 4">
    <name type="scientific">Mycolicibacterium arenosum</name>
    <dbReference type="NCBI Taxonomy" id="2952157"/>
    <lineage>
        <taxon>Bacteria</taxon>
        <taxon>Bacillati</taxon>
        <taxon>Actinomycetota</taxon>
        <taxon>Actinomycetes</taxon>
        <taxon>Mycobacteriales</taxon>
        <taxon>Mycobacteriaceae</taxon>
        <taxon>Mycolicibacterium</taxon>
    </lineage>
</organism>
<name>A0ABT1M1N6_9MYCO</name>
<dbReference type="InterPro" id="IPR002539">
    <property type="entry name" value="MaoC-like_dom"/>
</dbReference>
<evidence type="ECO:0000259" key="2">
    <source>
        <dbReference type="Pfam" id="PF01575"/>
    </source>
</evidence>
<comment type="similarity">
    <text evidence="1">Belongs to the enoyl-CoA hydratase/isomerase family.</text>
</comment>
<feature type="domain" description="MaoC-like" evidence="2">
    <location>
        <begin position="16"/>
        <end position="109"/>
    </location>
</feature>
<evidence type="ECO:0000313" key="4">
    <source>
        <dbReference type="Proteomes" id="UP001651690"/>
    </source>
</evidence>
<dbReference type="Proteomes" id="UP001651690">
    <property type="component" value="Unassembled WGS sequence"/>
</dbReference>
<dbReference type="InterPro" id="IPR029069">
    <property type="entry name" value="HotDog_dom_sf"/>
</dbReference>
<dbReference type="EMBL" id="JANDBD010000004">
    <property type="protein sequence ID" value="MCP9273021.1"/>
    <property type="molecule type" value="Genomic_DNA"/>
</dbReference>
<dbReference type="Pfam" id="PF01575">
    <property type="entry name" value="MaoC_dehydratas"/>
    <property type="match status" value="1"/>
</dbReference>
<sequence length="142" mass="15823">MDWAAIGTFGDLPDVVDDPVTYERVIMNPGATWDYFPGHFDPEYARAQGQPTIYLNTMHLAGFVDRAATQWAGPLSRVVRRSMALAGSVYAGDTMTARRRITGKRRDGERWLVDLHVDVLNQRGELCVPADVTLDVSKAVQE</sequence>
<dbReference type="Gene3D" id="3.10.129.10">
    <property type="entry name" value="Hotdog Thioesterase"/>
    <property type="match status" value="1"/>
</dbReference>
<proteinExistence type="inferred from homology"/>
<gene>
    <name evidence="3" type="ORF">NM203_12595</name>
</gene>
<reference evidence="3 4" key="1">
    <citation type="submission" date="2022-06" db="EMBL/GenBank/DDBJ databases">
        <title>Mycolicibacterium sp. CAU 1645 isolated from seawater.</title>
        <authorList>
            <person name="Kim W."/>
        </authorList>
    </citation>
    <scope>NUCLEOTIDE SEQUENCE [LARGE SCALE GENOMIC DNA]</scope>
    <source>
        <strain evidence="3 4">CAU 1645</strain>
    </source>
</reference>
<evidence type="ECO:0000256" key="1">
    <source>
        <dbReference type="ARBA" id="ARBA00005254"/>
    </source>
</evidence>
<accession>A0ABT1M1N6</accession>
<protein>
    <recommendedName>
        <fullName evidence="2">MaoC-like domain-containing protein</fullName>
    </recommendedName>
</protein>
<evidence type="ECO:0000313" key="3">
    <source>
        <dbReference type="EMBL" id="MCP9273021.1"/>
    </source>
</evidence>
<dbReference type="RefSeq" id="WP_255060428.1">
    <property type="nucleotide sequence ID" value="NZ_JANDBD010000004.1"/>
</dbReference>
<keyword evidence="4" id="KW-1185">Reference proteome</keyword>